<keyword evidence="3" id="KW-0804">Transcription</keyword>
<evidence type="ECO:0000256" key="4">
    <source>
        <dbReference type="SAM" id="MobiDB-lite"/>
    </source>
</evidence>
<evidence type="ECO:0000259" key="6">
    <source>
        <dbReference type="PROSITE" id="PS51078"/>
    </source>
</evidence>
<dbReference type="PANTHER" id="PTHR30136">
    <property type="entry name" value="HELIX-TURN-HELIX TRANSCRIPTIONAL REGULATOR, ICLR FAMILY"/>
    <property type="match status" value="1"/>
</dbReference>
<dbReference type="EMBL" id="JABXIY010000077">
    <property type="protein sequence ID" value="NVK99651.1"/>
    <property type="molecule type" value="Genomic_DNA"/>
</dbReference>
<dbReference type="PROSITE" id="PS51078">
    <property type="entry name" value="ICLR_ED"/>
    <property type="match status" value="1"/>
</dbReference>
<evidence type="ECO:0000256" key="2">
    <source>
        <dbReference type="ARBA" id="ARBA00023125"/>
    </source>
</evidence>
<dbReference type="Gene3D" id="3.30.450.40">
    <property type="match status" value="1"/>
</dbReference>
<dbReference type="InterPro" id="IPR005471">
    <property type="entry name" value="Tscrpt_reg_IclR_N"/>
</dbReference>
<dbReference type="SMART" id="SM00346">
    <property type="entry name" value="HTH_ICLR"/>
    <property type="match status" value="1"/>
</dbReference>
<dbReference type="PANTHER" id="PTHR30136:SF24">
    <property type="entry name" value="HTH-TYPE TRANSCRIPTIONAL REPRESSOR ALLR"/>
    <property type="match status" value="1"/>
</dbReference>
<evidence type="ECO:0000313" key="8">
    <source>
        <dbReference type="Proteomes" id="UP000565723"/>
    </source>
</evidence>
<keyword evidence="2" id="KW-0238">DNA-binding</keyword>
<keyword evidence="1" id="KW-0805">Transcription regulation</keyword>
<dbReference type="PROSITE" id="PS51077">
    <property type="entry name" value="HTH_ICLR"/>
    <property type="match status" value="1"/>
</dbReference>
<sequence length="281" mass="31391">MATEKRKRGRPKSFADKSEQNTNQSLDRAIDILECLASARGLALSEVAERLDLAPATVYRALHTFESRRLTEIDPETQTWHIGPDLFRLGSAFLLRSSLVERARPVLRKLMEVTGETANIGIERDGEILFLSQVETQSNIRAFFQPGTRAPLHASGIGKALLSQYDRARIDRLLPEMRLEQFTMKTRFDKEQLLSELDLIHRRGWALDDEERTHGMRCVAAPITDFTGEAIGGISVSGPSDRMPDARLTEIGNIVRDAALDLSRRLGAPLSVSIRPSTDEA</sequence>
<dbReference type="Pfam" id="PF09339">
    <property type="entry name" value="HTH_IclR"/>
    <property type="match status" value="1"/>
</dbReference>
<dbReference type="InterPro" id="IPR029016">
    <property type="entry name" value="GAF-like_dom_sf"/>
</dbReference>
<dbReference type="InterPro" id="IPR054844">
    <property type="entry name" value="TransRegBhcR"/>
</dbReference>
<feature type="region of interest" description="Disordered" evidence="4">
    <location>
        <begin position="1"/>
        <end position="22"/>
    </location>
</feature>
<reference evidence="7 8" key="1">
    <citation type="journal article" date="2020" name="Proc. Natl. Acad. Sci. U.S.A.">
        <title>Ecological drivers of bacterial community assembly in synthetic phycospheres.</title>
        <authorList>
            <person name="Fu H."/>
            <person name="Uchimiya M."/>
            <person name="Gore J."/>
            <person name="Moran M.A."/>
        </authorList>
    </citation>
    <scope>NUCLEOTIDE SEQUENCE [LARGE SCALE GENOMIC DNA]</scope>
    <source>
        <strain evidence="7">HF-Din03</strain>
    </source>
</reference>
<comment type="caution">
    <text evidence="7">The sequence shown here is derived from an EMBL/GenBank/DDBJ whole genome shotgun (WGS) entry which is preliminary data.</text>
</comment>
<feature type="compositionally biased region" description="Basic residues" evidence="4">
    <location>
        <begin position="1"/>
        <end position="11"/>
    </location>
</feature>
<evidence type="ECO:0000259" key="5">
    <source>
        <dbReference type="PROSITE" id="PS51077"/>
    </source>
</evidence>
<accession>A0A850LNM2</accession>
<dbReference type="NCBIfam" id="NF045644">
    <property type="entry name" value="TransRegBhcR"/>
    <property type="match status" value="1"/>
</dbReference>
<dbReference type="SMR" id="A0A850LNM2"/>
<dbReference type="Pfam" id="PF01614">
    <property type="entry name" value="IclR_C"/>
    <property type="match status" value="1"/>
</dbReference>
<dbReference type="InterPro" id="IPR014757">
    <property type="entry name" value="Tscrpt_reg_IclR_C"/>
</dbReference>
<dbReference type="SUPFAM" id="SSF46785">
    <property type="entry name" value="Winged helix' DNA-binding domain"/>
    <property type="match status" value="1"/>
</dbReference>
<gene>
    <name evidence="7" type="ORF">HW564_22240</name>
</gene>
<organism evidence="7 8">
    <name type="scientific">Ruegeria pomeroyi</name>
    <dbReference type="NCBI Taxonomy" id="89184"/>
    <lineage>
        <taxon>Bacteria</taxon>
        <taxon>Pseudomonadati</taxon>
        <taxon>Pseudomonadota</taxon>
        <taxon>Alphaproteobacteria</taxon>
        <taxon>Rhodobacterales</taxon>
        <taxon>Roseobacteraceae</taxon>
        <taxon>Ruegeria</taxon>
    </lineage>
</organism>
<dbReference type="RefSeq" id="WP_011241924.1">
    <property type="nucleotide sequence ID" value="NZ_JABXIY010000077.1"/>
</dbReference>
<dbReference type="AlphaFoldDB" id="A0A850LNM2"/>
<dbReference type="InterPro" id="IPR036388">
    <property type="entry name" value="WH-like_DNA-bd_sf"/>
</dbReference>
<feature type="domain" description="HTH iclR-type" evidence="5">
    <location>
        <begin position="23"/>
        <end position="84"/>
    </location>
</feature>
<dbReference type="OMA" id="EHMDGLR"/>
<feature type="domain" description="IclR-ED" evidence="6">
    <location>
        <begin position="85"/>
        <end position="268"/>
    </location>
</feature>
<protein>
    <submittedName>
        <fullName evidence="7">IclR family transcriptional regulator</fullName>
    </submittedName>
</protein>
<dbReference type="GO" id="GO:0003700">
    <property type="term" value="F:DNA-binding transcription factor activity"/>
    <property type="evidence" value="ECO:0007669"/>
    <property type="project" value="TreeGrafter"/>
</dbReference>
<dbReference type="GO" id="GO:0003677">
    <property type="term" value="F:DNA binding"/>
    <property type="evidence" value="ECO:0007669"/>
    <property type="project" value="UniProtKB-KW"/>
</dbReference>
<dbReference type="InterPro" id="IPR050707">
    <property type="entry name" value="HTH_MetabolicPath_Reg"/>
</dbReference>
<evidence type="ECO:0000256" key="3">
    <source>
        <dbReference type="ARBA" id="ARBA00023163"/>
    </source>
</evidence>
<dbReference type="InterPro" id="IPR036390">
    <property type="entry name" value="WH_DNA-bd_sf"/>
</dbReference>
<dbReference type="Gene3D" id="1.10.10.10">
    <property type="entry name" value="Winged helix-like DNA-binding domain superfamily/Winged helix DNA-binding domain"/>
    <property type="match status" value="1"/>
</dbReference>
<dbReference type="Proteomes" id="UP000565723">
    <property type="component" value="Unassembled WGS sequence"/>
</dbReference>
<evidence type="ECO:0000256" key="1">
    <source>
        <dbReference type="ARBA" id="ARBA00023015"/>
    </source>
</evidence>
<proteinExistence type="predicted"/>
<name>A0A850LNM2_9RHOB</name>
<evidence type="ECO:0000313" key="7">
    <source>
        <dbReference type="EMBL" id="NVK99651.1"/>
    </source>
</evidence>
<dbReference type="SUPFAM" id="SSF55781">
    <property type="entry name" value="GAF domain-like"/>
    <property type="match status" value="1"/>
</dbReference>
<dbReference type="GO" id="GO:0045892">
    <property type="term" value="P:negative regulation of DNA-templated transcription"/>
    <property type="evidence" value="ECO:0007669"/>
    <property type="project" value="TreeGrafter"/>
</dbReference>